<evidence type="ECO:0000259" key="5">
    <source>
        <dbReference type="PROSITE" id="PS51898"/>
    </source>
</evidence>
<dbReference type="CDD" id="cd00801">
    <property type="entry name" value="INT_P4_C"/>
    <property type="match status" value="1"/>
</dbReference>
<comment type="caution">
    <text evidence="6">The sequence shown here is derived from an EMBL/GenBank/DDBJ whole genome shotgun (WGS) entry which is preliminary data.</text>
</comment>
<dbReference type="AlphaFoldDB" id="A0A8G1ZGE8"/>
<dbReference type="InterPro" id="IPR013762">
    <property type="entry name" value="Integrase-like_cat_sf"/>
</dbReference>
<dbReference type="InterPro" id="IPR038488">
    <property type="entry name" value="Integrase_DNA-bd_sf"/>
</dbReference>
<dbReference type="OrthoDB" id="7388552at2"/>
<dbReference type="InterPro" id="IPR002104">
    <property type="entry name" value="Integrase_catalytic"/>
</dbReference>
<sequence length="412" mass="45311">MGKLTTIAIKNAKTGRHADGDGLYLLVKPTGGRSWLLRVQYDGKRRDIGLGSVDLAPRKPGGDLIEDIPILERRVLTLAEAREKGAILRRLAKAGRDAVAERDKDRRSSRTFEDAAKAYKGSMAGTWSKAHADRFINSLTEHIFPHIGAKPVDQIDAAAMRDALAAAWAAMPVTAGKLRQRIAAVLNYSNSEGWRPTEAPLRALSFMLGERPTGGNYPAMPFEDVPAFMAELVGDSETMGKLALRFLILTGARSGEVRKTTWAHIDLDGKLWNRPADIMKGRKAKAHSVTLNDQAIVILRRVAELGEADPDAFVFPNSKGQAMSDMTISKIMRDKGLEYVPHGFRSSFRDWSAERMPSIPDPVAEAALAHVVPDKVIAAYKRTTFIQLRRELLDAWGEFLTVPNNVIRLAAG</sequence>
<dbReference type="PANTHER" id="PTHR30629:SF2">
    <property type="entry name" value="PROPHAGE INTEGRASE INTS-RELATED"/>
    <property type="match status" value="1"/>
</dbReference>
<keyword evidence="2" id="KW-0229">DNA integration</keyword>
<evidence type="ECO:0000313" key="6">
    <source>
        <dbReference type="EMBL" id="RYM11023.1"/>
    </source>
</evidence>
<dbReference type="GO" id="GO:0006310">
    <property type="term" value="P:DNA recombination"/>
    <property type="evidence" value="ECO:0007669"/>
    <property type="project" value="UniProtKB-KW"/>
</dbReference>
<keyword evidence="4" id="KW-0233">DNA recombination</keyword>
<evidence type="ECO:0000256" key="3">
    <source>
        <dbReference type="ARBA" id="ARBA00023125"/>
    </source>
</evidence>
<dbReference type="InterPro" id="IPR025166">
    <property type="entry name" value="Integrase_DNA_bind_dom"/>
</dbReference>
<comment type="similarity">
    <text evidence="1">Belongs to the 'phage' integrase family.</text>
</comment>
<dbReference type="Gene3D" id="3.30.160.390">
    <property type="entry name" value="Integrase, DNA-binding domain"/>
    <property type="match status" value="1"/>
</dbReference>
<dbReference type="SUPFAM" id="SSF56349">
    <property type="entry name" value="DNA breaking-rejoining enzymes"/>
    <property type="match status" value="1"/>
</dbReference>
<dbReference type="InterPro" id="IPR011010">
    <property type="entry name" value="DNA_brk_join_enz"/>
</dbReference>
<dbReference type="PROSITE" id="PS51898">
    <property type="entry name" value="TYR_RECOMBINASE"/>
    <property type="match status" value="1"/>
</dbReference>
<evidence type="ECO:0000256" key="2">
    <source>
        <dbReference type="ARBA" id="ARBA00022908"/>
    </source>
</evidence>
<reference evidence="6 7" key="1">
    <citation type="submission" date="2019-02" db="EMBL/GenBank/DDBJ databases">
        <authorList>
            <person name="Feng G."/>
        </authorList>
    </citation>
    <scope>NUCLEOTIDE SEQUENCE [LARGE SCALE GENOMIC DNA]</scope>
    <source>
        <strain evidence="6 7">CCTCC AB 2011146</strain>
    </source>
</reference>
<dbReference type="InterPro" id="IPR010998">
    <property type="entry name" value="Integrase_recombinase_N"/>
</dbReference>
<evidence type="ECO:0000256" key="4">
    <source>
        <dbReference type="ARBA" id="ARBA00023172"/>
    </source>
</evidence>
<dbReference type="GO" id="GO:0015074">
    <property type="term" value="P:DNA integration"/>
    <property type="evidence" value="ECO:0007669"/>
    <property type="project" value="UniProtKB-KW"/>
</dbReference>
<dbReference type="Proteomes" id="UP000291572">
    <property type="component" value="Unassembled WGS sequence"/>
</dbReference>
<evidence type="ECO:0000256" key="1">
    <source>
        <dbReference type="ARBA" id="ARBA00008857"/>
    </source>
</evidence>
<keyword evidence="3" id="KW-0238">DNA-binding</keyword>
<evidence type="ECO:0000313" key="7">
    <source>
        <dbReference type="Proteomes" id="UP000291572"/>
    </source>
</evidence>
<name>A0A8G1ZGE8_9SPHN</name>
<gene>
    <name evidence="6" type="ORF">EWH12_09970</name>
</gene>
<dbReference type="InterPro" id="IPR053876">
    <property type="entry name" value="Phage_int_M"/>
</dbReference>
<proteinExistence type="inferred from homology"/>
<dbReference type="InterPro" id="IPR050808">
    <property type="entry name" value="Phage_Integrase"/>
</dbReference>
<dbReference type="RefSeq" id="WP_129926476.1">
    <property type="nucleotide sequence ID" value="NZ_SEOO01000014.1"/>
</dbReference>
<dbReference type="Pfam" id="PF22022">
    <property type="entry name" value="Phage_int_M"/>
    <property type="match status" value="1"/>
</dbReference>
<dbReference type="Pfam" id="PF13356">
    <property type="entry name" value="Arm-DNA-bind_3"/>
    <property type="match status" value="1"/>
</dbReference>
<dbReference type="PANTHER" id="PTHR30629">
    <property type="entry name" value="PROPHAGE INTEGRASE"/>
    <property type="match status" value="1"/>
</dbReference>
<dbReference type="Gene3D" id="1.10.150.130">
    <property type="match status" value="1"/>
</dbReference>
<dbReference type="Pfam" id="PF00589">
    <property type="entry name" value="Phage_integrase"/>
    <property type="match status" value="1"/>
</dbReference>
<dbReference type="Gene3D" id="1.10.443.10">
    <property type="entry name" value="Intergrase catalytic core"/>
    <property type="match status" value="1"/>
</dbReference>
<protein>
    <submittedName>
        <fullName evidence="6">Site-specific integrase</fullName>
    </submittedName>
</protein>
<dbReference type="EMBL" id="SEOO01000014">
    <property type="protein sequence ID" value="RYM11023.1"/>
    <property type="molecule type" value="Genomic_DNA"/>
</dbReference>
<feature type="domain" description="Tyr recombinase" evidence="5">
    <location>
        <begin position="215"/>
        <end position="393"/>
    </location>
</feature>
<accession>A0A8G1ZGE8</accession>
<dbReference type="GO" id="GO:0003677">
    <property type="term" value="F:DNA binding"/>
    <property type="evidence" value="ECO:0007669"/>
    <property type="project" value="UniProtKB-KW"/>
</dbReference>
<organism evidence="6 7">
    <name type="scientific">Sphingobium cupriresistens</name>
    <dbReference type="NCBI Taxonomy" id="1132417"/>
    <lineage>
        <taxon>Bacteria</taxon>
        <taxon>Pseudomonadati</taxon>
        <taxon>Pseudomonadota</taxon>
        <taxon>Alphaproteobacteria</taxon>
        <taxon>Sphingomonadales</taxon>
        <taxon>Sphingomonadaceae</taxon>
        <taxon>Sphingobium</taxon>
    </lineage>
</organism>